<organism evidence="1 2">
    <name type="scientific">Paramuricea clavata</name>
    <name type="common">Red gorgonian</name>
    <name type="synonym">Violescent sea-whip</name>
    <dbReference type="NCBI Taxonomy" id="317549"/>
    <lineage>
        <taxon>Eukaryota</taxon>
        <taxon>Metazoa</taxon>
        <taxon>Cnidaria</taxon>
        <taxon>Anthozoa</taxon>
        <taxon>Octocorallia</taxon>
        <taxon>Malacalcyonacea</taxon>
        <taxon>Plexauridae</taxon>
        <taxon>Paramuricea</taxon>
    </lineage>
</organism>
<name>A0A7D9HQ99_PARCT</name>
<dbReference type="CDD" id="cd01650">
    <property type="entry name" value="RT_nLTR_like"/>
    <property type="match status" value="1"/>
</dbReference>
<dbReference type="OrthoDB" id="5959936at2759"/>
<keyword evidence="2" id="KW-1185">Reference proteome</keyword>
<comment type="caution">
    <text evidence="1">The sequence shown here is derived from an EMBL/GenBank/DDBJ whole genome shotgun (WGS) entry which is preliminary data.</text>
</comment>
<dbReference type="AlphaFoldDB" id="A0A7D9HQ99"/>
<proteinExistence type="predicted"/>
<dbReference type="InterPro" id="IPR043502">
    <property type="entry name" value="DNA/RNA_pol_sf"/>
</dbReference>
<evidence type="ECO:0000313" key="1">
    <source>
        <dbReference type="EMBL" id="CAB3986124.1"/>
    </source>
</evidence>
<sequence length="501" mass="57302">MKNKCNITSIKKPNSSNKTKDQCEMRNILNTHFATTGERLAKSIPATDELFSSYLKCPVRDSFFFNAVTANEIVDQIGIIPENKTYGLYSCPIFLLKLSKCIISPILASIINTSIEHGIFLSKLKIAKIVPIFKSGDPTDPDNYRPISLLSIFNRIFEKVMYTRLIDFIDKNNILFTGQYGFRKNFSTQHALIDIVDRIHKNMDKGEVTCGVFIDLKKAFDTVNHSILLKKLYHYGIRVKALRKENQDLKNQVEQLSKEFKNLSVKIASESNRPTREVEQDRSIQFLSDKYDDFLLSNATIKKELDRLTHRLNEITNNAQRIEKALDDIEAYSYQYNLKVIGVPEISGGESALDTANLCLKLFTKMGANTSINDIDIAHRVPIRNSNVNKPKPIVCKFTRRLAKDALMQVRNEARKIKPSQLGFNIELDEQCDVIRVFEHLTPKAQSLLFEAKKFQSAHNYSYCWAKSNSVYLRQRDGSRAIKIVELDDLKKLSEGSSNTY</sequence>
<dbReference type="InterPro" id="IPR000477">
    <property type="entry name" value="RT_dom"/>
</dbReference>
<evidence type="ECO:0000313" key="2">
    <source>
        <dbReference type="Proteomes" id="UP001152795"/>
    </source>
</evidence>
<dbReference type="PANTHER" id="PTHR19446">
    <property type="entry name" value="REVERSE TRANSCRIPTASES"/>
    <property type="match status" value="1"/>
</dbReference>
<dbReference type="Proteomes" id="UP001152795">
    <property type="component" value="Unassembled WGS sequence"/>
</dbReference>
<dbReference type="Pfam" id="PF25298">
    <property type="entry name" value="Baculo_FP_2nd"/>
    <property type="match status" value="1"/>
</dbReference>
<dbReference type="InterPro" id="IPR057251">
    <property type="entry name" value="FP_C"/>
</dbReference>
<dbReference type="Pfam" id="PF00078">
    <property type="entry name" value="RVT_1"/>
    <property type="match status" value="1"/>
</dbReference>
<dbReference type="EMBL" id="CACRXK020000967">
    <property type="protein sequence ID" value="CAB3986124.1"/>
    <property type="molecule type" value="Genomic_DNA"/>
</dbReference>
<accession>A0A7D9HQ99</accession>
<dbReference type="Gene3D" id="3.30.70.1820">
    <property type="entry name" value="L1 transposable element, RRM domain"/>
    <property type="match status" value="1"/>
</dbReference>
<dbReference type="PROSITE" id="PS50878">
    <property type="entry name" value="RT_POL"/>
    <property type="match status" value="1"/>
</dbReference>
<reference evidence="1" key="1">
    <citation type="submission" date="2020-04" db="EMBL/GenBank/DDBJ databases">
        <authorList>
            <person name="Alioto T."/>
            <person name="Alioto T."/>
            <person name="Gomez Garrido J."/>
        </authorList>
    </citation>
    <scope>NUCLEOTIDE SEQUENCE</scope>
    <source>
        <strain evidence="1">A484AB</strain>
    </source>
</reference>
<dbReference type="SUPFAM" id="SSF56672">
    <property type="entry name" value="DNA/RNA polymerases"/>
    <property type="match status" value="1"/>
</dbReference>
<protein>
    <submittedName>
        <fullName evidence="1">Uncharacterized protein</fullName>
    </submittedName>
</protein>
<gene>
    <name evidence="1" type="ORF">PACLA_8A050053</name>
</gene>